<protein>
    <submittedName>
        <fullName evidence="1">Uncharacterized protein</fullName>
    </submittedName>
</protein>
<organism evidence="1">
    <name type="scientific">marine sediment metagenome</name>
    <dbReference type="NCBI Taxonomy" id="412755"/>
    <lineage>
        <taxon>unclassified sequences</taxon>
        <taxon>metagenomes</taxon>
        <taxon>ecological metagenomes</taxon>
    </lineage>
</organism>
<evidence type="ECO:0000313" key="1">
    <source>
        <dbReference type="EMBL" id="KKN93732.1"/>
    </source>
</evidence>
<accession>A0A0F9V1Y5</accession>
<dbReference type="EMBL" id="LAZR01000084">
    <property type="protein sequence ID" value="KKN93732.1"/>
    <property type="molecule type" value="Genomic_DNA"/>
</dbReference>
<name>A0A0F9V1Y5_9ZZZZ</name>
<gene>
    <name evidence="1" type="ORF">LCGC14_0195650</name>
</gene>
<sequence>MPTWVLEYSIDFTDIRDRTIKWNYQRIMHTFSKILYDLGLKRNPASNNYLLNDETLIDQIVDEFKKLANDDPRIKMKITKTETIIDI</sequence>
<proteinExistence type="predicted"/>
<dbReference type="AlphaFoldDB" id="A0A0F9V1Y5"/>
<reference evidence="1" key="1">
    <citation type="journal article" date="2015" name="Nature">
        <title>Complex archaea that bridge the gap between prokaryotes and eukaryotes.</title>
        <authorList>
            <person name="Spang A."/>
            <person name="Saw J.H."/>
            <person name="Jorgensen S.L."/>
            <person name="Zaremba-Niedzwiedzka K."/>
            <person name="Martijn J."/>
            <person name="Lind A.E."/>
            <person name="van Eijk R."/>
            <person name="Schleper C."/>
            <person name="Guy L."/>
            <person name="Ettema T.J."/>
        </authorList>
    </citation>
    <scope>NUCLEOTIDE SEQUENCE</scope>
</reference>
<comment type="caution">
    <text evidence="1">The sequence shown here is derived from an EMBL/GenBank/DDBJ whole genome shotgun (WGS) entry which is preliminary data.</text>
</comment>